<dbReference type="Proteomes" id="UP000613582">
    <property type="component" value="Unassembled WGS sequence"/>
</dbReference>
<gene>
    <name evidence="2" type="ORF">GCM10011342_08770</name>
</gene>
<evidence type="ECO:0008006" key="4">
    <source>
        <dbReference type="Google" id="ProtNLM"/>
    </source>
</evidence>
<proteinExistence type="predicted"/>
<reference evidence="2" key="1">
    <citation type="journal article" date="2014" name="Int. J. Syst. Evol. Microbiol.">
        <title>Complete genome sequence of Corynebacterium casei LMG S-19264T (=DSM 44701T), isolated from a smear-ripened cheese.</title>
        <authorList>
            <consortium name="US DOE Joint Genome Institute (JGI-PGF)"/>
            <person name="Walter F."/>
            <person name="Albersmeier A."/>
            <person name="Kalinowski J."/>
            <person name="Ruckert C."/>
        </authorList>
    </citation>
    <scope>NUCLEOTIDE SEQUENCE</scope>
    <source>
        <strain evidence="2">CGMCC 1.12921</strain>
    </source>
</reference>
<keyword evidence="3" id="KW-1185">Reference proteome</keyword>
<dbReference type="GO" id="GO:0047617">
    <property type="term" value="F:fatty acyl-CoA hydrolase activity"/>
    <property type="evidence" value="ECO:0007669"/>
    <property type="project" value="TreeGrafter"/>
</dbReference>
<dbReference type="EMBL" id="BMGH01000001">
    <property type="protein sequence ID" value="GGD01944.1"/>
    <property type="molecule type" value="Genomic_DNA"/>
</dbReference>
<dbReference type="SUPFAM" id="SSF54637">
    <property type="entry name" value="Thioesterase/thiol ester dehydrase-isomerase"/>
    <property type="match status" value="1"/>
</dbReference>
<dbReference type="PANTHER" id="PTHR31793:SF37">
    <property type="entry name" value="ACYL-COA THIOESTER HYDROLASE YBGC"/>
    <property type="match status" value="1"/>
</dbReference>
<sequence length="154" mass="17414">MNDDIKNRHDFWRGPVQHAIELTAEEKHIDMFGHVNNAWYIAWAMECAWAHSDALGLDFAAYERIGVGCVVRHHDYTYYASAVAGDRVAIGTWIARNDGRMRMIRAIEMRRMNDGTLLVAGETEFVAVSIATGKPARMPAEYARLYAPPEELTS</sequence>
<dbReference type="PANTHER" id="PTHR31793">
    <property type="entry name" value="4-HYDROXYBENZOYL-COA THIOESTERASE FAMILY MEMBER"/>
    <property type="match status" value="1"/>
</dbReference>
<dbReference type="AlphaFoldDB" id="A0A8J2Y7I2"/>
<reference evidence="2" key="2">
    <citation type="submission" date="2020-09" db="EMBL/GenBank/DDBJ databases">
        <authorList>
            <person name="Sun Q."/>
            <person name="Zhou Y."/>
        </authorList>
    </citation>
    <scope>NUCLEOTIDE SEQUENCE</scope>
    <source>
        <strain evidence="2">CGMCC 1.12921</strain>
    </source>
</reference>
<keyword evidence="1" id="KW-0378">Hydrolase</keyword>
<name>A0A8J2Y7I2_9PROT</name>
<dbReference type="Gene3D" id="3.10.129.10">
    <property type="entry name" value="Hotdog Thioesterase"/>
    <property type="match status" value="2"/>
</dbReference>
<comment type="caution">
    <text evidence="2">The sequence shown here is derived from an EMBL/GenBank/DDBJ whole genome shotgun (WGS) entry which is preliminary data.</text>
</comment>
<dbReference type="InterPro" id="IPR029069">
    <property type="entry name" value="HotDog_dom_sf"/>
</dbReference>
<dbReference type="CDD" id="cd00586">
    <property type="entry name" value="4HBT"/>
    <property type="match status" value="1"/>
</dbReference>
<evidence type="ECO:0000313" key="3">
    <source>
        <dbReference type="Proteomes" id="UP000613582"/>
    </source>
</evidence>
<protein>
    <recommendedName>
        <fullName evidence="4">Acyl-CoA thioesterase</fullName>
    </recommendedName>
</protein>
<dbReference type="Pfam" id="PF13279">
    <property type="entry name" value="4HBT_2"/>
    <property type="match status" value="1"/>
</dbReference>
<dbReference type="RefSeq" id="WP_188160063.1">
    <property type="nucleotide sequence ID" value="NZ_BMGH01000001.1"/>
</dbReference>
<accession>A0A8J2Y7I2</accession>
<dbReference type="InterPro" id="IPR050563">
    <property type="entry name" value="4-hydroxybenzoyl-CoA_TE"/>
</dbReference>
<evidence type="ECO:0000256" key="1">
    <source>
        <dbReference type="ARBA" id="ARBA00022801"/>
    </source>
</evidence>
<organism evidence="2 3">
    <name type="scientific">Aquisalinus flavus</name>
    <dbReference type="NCBI Taxonomy" id="1526572"/>
    <lineage>
        <taxon>Bacteria</taxon>
        <taxon>Pseudomonadati</taxon>
        <taxon>Pseudomonadota</taxon>
        <taxon>Alphaproteobacteria</taxon>
        <taxon>Parvularculales</taxon>
        <taxon>Parvularculaceae</taxon>
        <taxon>Aquisalinus</taxon>
    </lineage>
</organism>
<evidence type="ECO:0000313" key="2">
    <source>
        <dbReference type="EMBL" id="GGD01944.1"/>
    </source>
</evidence>